<evidence type="ECO:0000313" key="4">
    <source>
        <dbReference type="Proteomes" id="UP000215005"/>
    </source>
</evidence>
<dbReference type="GO" id="GO:0003677">
    <property type="term" value="F:DNA binding"/>
    <property type="evidence" value="ECO:0007669"/>
    <property type="project" value="InterPro"/>
</dbReference>
<evidence type="ECO:0000313" key="3">
    <source>
        <dbReference type="EMBL" id="ASU82435.1"/>
    </source>
</evidence>
<dbReference type="InterPro" id="IPR013762">
    <property type="entry name" value="Integrase-like_cat_sf"/>
</dbReference>
<name>A0A223S2S8_9ACTN</name>
<keyword evidence="1" id="KW-0233">DNA recombination</keyword>
<feature type="domain" description="Tyr recombinase" evidence="2">
    <location>
        <begin position="1"/>
        <end position="128"/>
    </location>
</feature>
<organism evidence="3 4">
    <name type="scientific">Nocardiopsis gilva YIM 90087</name>
    <dbReference type="NCBI Taxonomy" id="1235441"/>
    <lineage>
        <taxon>Bacteria</taxon>
        <taxon>Bacillati</taxon>
        <taxon>Actinomycetota</taxon>
        <taxon>Actinomycetes</taxon>
        <taxon>Streptosporangiales</taxon>
        <taxon>Nocardiopsidaceae</taxon>
        <taxon>Nocardiopsis</taxon>
    </lineage>
</organism>
<accession>A0A223S2S8</accession>
<dbReference type="EMBL" id="CP022753">
    <property type="protein sequence ID" value="ASU82435.1"/>
    <property type="molecule type" value="Genomic_DNA"/>
</dbReference>
<dbReference type="SUPFAM" id="SSF56349">
    <property type="entry name" value="DNA breaking-rejoining enzymes"/>
    <property type="match status" value="1"/>
</dbReference>
<dbReference type="InterPro" id="IPR011010">
    <property type="entry name" value="DNA_brk_join_enz"/>
</dbReference>
<dbReference type="GO" id="GO:0015074">
    <property type="term" value="P:DNA integration"/>
    <property type="evidence" value="ECO:0007669"/>
    <property type="project" value="InterPro"/>
</dbReference>
<dbReference type="KEGG" id="ngv:CDO52_06195"/>
<dbReference type="Pfam" id="PF00589">
    <property type="entry name" value="Phage_integrase"/>
    <property type="match status" value="1"/>
</dbReference>
<reference evidence="3 4" key="1">
    <citation type="submission" date="2017-08" db="EMBL/GenBank/DDBJ databases">
        <title>The complete genome sequence of Nocardiopsis gilva YIM 90087.</title>
        <authorList>
            <person name="Yin M."/>
            <person name="Tang S."/>
        </authorList>
    </citation>
    <scope>NUCLEOTIDE SEQUENCE [LARGE SCALE GENOMIC DNA]</scope>
    <source>
        <strain evidence="3 4">YIM 90087</strain>
    </source>
</reference>
<dbReference type="GO" id="GO:0006310">
    <property type="term" value="P:DNA recombination"/>
    <property type="evidence" value="ECO:0007669"/>
    <property type="project" value="UniProtKB-KW"/>
</dbReference>
<evidence type="ECO:0000259" key="2">
    <source>
        <dbReference type="PROSITE" id="PS51898"/>
    </source>
</evidence>
<gene>
    <name evidence="3" type="ORF">CDO52_06195</name>
</gene>
<dbReference type="Gene3D" id="1.10.443.10">
    <property type="entry name" value="Intergrase catalytic core"/>
    <property type="match status" value="1"/>
</dbReference>
<evidence type="ECO:0000256" key="1">
    <source>
        <dbReference type="ARBA" id="ARBA00023172"/>
    </source>
</evidence>
<proteinExistence type="predicted"/>
<protein>
    <recommendedName>
        <fullName evidence="2">Tyr recombinase domain-containing protein</fullName>
    </recommendedName>
</protein>
<dbReference type="Proteomes" id="UP000215005">
    <property type="component" value="Chromosome"/>
</dbReference>
<dbReference type="InterPro" id="IPR002104">
    <property type="entry name" value="Integrase_catalytic"/>
</dbReference>
<keyword evidence="4" id="KW-1185">Reference proteome</keyword>
<dbReference type="AlphaFoldDB" id="A0A223S2S8"/>
<sequence>MSEGRGQEKVVLPLPEPLVRELREHWRWQQHERDIAGDKWDDTWNLVFCKPDGRPIGKRADWGDWKDVLRIAEVRDARVHDGRHTAATLLSELEVDPRTIQVILGHSQISQTEQHIHASSELTRGATQKIGAALWG</sequence>
<dbReference type="PROSITE" id="PS51898">
    <property type="entry name" value="TYR_RECOMBINASE"/>
    <property type="match status" value="1"/>
</dbReference>